<gene>
    <name evidence="1" type="ORF">DA092_00925</name>
</gene>
<dbReference type="EMBL" id="PZOJ01000001">
    <property type="protein sequence ID" value="TMX79009.1"/>
    <property type="molecule type" value="Genomic_DNA"/>
</dbReference>
<proteinExistence type="predicted"/>
<dbReference type="Proteomes" id="UP000718715">
    <property type="component" value="Unassembled WGS sequence"/>
</dbReference>
<comment type="caution">
    <text evidence="1">The sequence shown here is derived from an EMBL/GenBank/DDBJ whole genome shotgun (WGS) entry which is preliminary data.</text>
</comment>
<accession>A0ACD3T2S7</accession>
<evidence type="ECO:0000313" key="1">
    <source>
        <dbReference type="EMBL" id="TMX79009.1"/>
    </source>
</evidence>
<protein>
    <submittedName>
        <fullName evidence="1">Uncharacterized protein</fullName>
    </submittedName>
</protein>
<keyword evidence="2" id="KW-1185">Reference proteome</keyword>
<name>A0ACD3T2S7_PHODM</name>
<sequence>MGFFSVLKSTFKLARQGLDGLNYGLEELNKGLDCVNQELEAWNDDQREKQPLKSALHLLEIFEIRLNNLAKNVPSTLPCVAYHIAITLQAIPSVKQFLEFGIEQSDYRQSVLAVVEQFPQVFEFSYDELKTLFDKFYEELQSNPIKLEVDALESLESGRFGEALACYERAIDKLNTVLPIELTKLDPQYEYINEIMNNWHTWKIKYKKQISHVAGYEEAFVDNVLSQIPDISPADVIPQFHFIDDNGGNRYIDFMIVNESKGYYLPIELDGTYKDTNHQRWKDFLVRQNSLITKFGVVLRFSNKQMVWEPSKIVEKISQTLHIQSTNKVTEESKARERERLKDWYEKKLNELEQSSHNHKTIEAEINQLRSLVEEIRTTPQQVHTKKAVTSQVVSDSKSSFWLGVSAALSAVLVGGLVLWLKSDVPDSKELKYSIAEHEIMVGSDDIYYQAKTEIDKVTSSNGNDVVKRKADDNKNIHDWVEVQVDEPVVSTQRVELHKQGFITSDQAKSLVGSYQIVCGVIKEVKAFSKGTYLNFEYPYPNTEFRAVVWDLDVDKLLRYGEHFQHFLNQRLCVSGDITSFNGQPQIIVKYRDQIERF</sequence>
<organism evidence="1 2">
    <name type="scientific">Photobacterium damselae</name>
    <dbReference type="NCBI Taxonomy" id="38293"/>
    <lineage>
        <taxon>Bacteria</taxon>
        <taxon>Pseudomonadati</taxon>
        <taxon>Pseudomonadota</taxon>
        <taxon>Gammaproteobacteria</taxon>
        <taxon>Vibrionales</taxon>
        <taxon>Vibrionaceae</taxon>
        <taxon>Photobacterium</taxon>
    </lineage>
</organism>
<reference evidence="1" key="1">
    <citation type="submission" date="2018-03" db="EMBL/GenBank/DDBJ databases">
        <title>Genomic characterization of a polymicrobial infection associated with a disease outbreak in Pacific white shrimp (Litopenaeus vannamei).</title>
        <authorList>
            <person name="Turner J.W."/>
            <person name="Bachand P.T."/>
            <person name="Tallman J."/>
            <person name="Elledge N.C."/>
            <person name="Pinnell L.J."/>
            <person name="Laughlin R.C."/>
            <person name="Zimba P.V."/>
        </authorList>
    </citation>
    <scope>NUCLEOTIDE SEQUENCE</scope>
    <source>
        <strain evidence="1">Hep-2b-22</strain>
    </source>
</reference>
<evidence type="ECO:0000313" key="2">
    <source>
        <dbReference type="Proteomes" id="UP000718715"/>
    </source>
</evidence>